<dbReference type="PROSITE" id="PS50194">
    <property type="entry name" value="FILAMIN_REPEAT"/>
    <property type="match status" value="8"/>
</dbReference>
<dbReference type="InterPro" id="IPR014756">
    <property type="entry name" value="Ig_E-set"/>
</dbReference>
<feature type="repeat" description="Filamin" evidence="3">
    <location>
        <begin position="581"/>
        <end position="673"/>
    </location>
</feature>
<keyword evidence="2" id="KW-0677">Repeat</keyword>
<dbReference type="PANTHER" id="PTHR38537:SF7">
    <property type="entry name" value="FILAMIN-B"/>
    <property type="match status" value="1"/>
</dbReference>
<dbReference type="GO" id="GO:0007399">
    <property type="term" value="P:nervous system development"/>
    <property type="evidence" value="ECO:0007669"/>
    <property type="project" value="UniProtKB-ARBA"/>
</dbReference>
<dbReference type="InterPro" id="IPR017868">
    <property type="entry name" value="Filamin/ABP280_repeat-like"/>
</dbReference>
<feature type="repeat" description="Filamin" evidence="3">
    <location>
        <begin position="135"/>
        <end position="218"/>
    </location>
</feature>
<evidence type="ECO:0000256" key="3">
    <source>
        <dbReference type="PROSITE-ProRule" id="PRU00087"/>
    </source>
</evidence>
<dbReference type="SMART" id="SM00557">
    <property type="entry name" value="IG_FLMN"/>
    <property type="match status" value="6"/>
</dbReference>
<evidence type="ECO:0000313" key="4">
    <source>
        <dbReference type="EMBL" id="KAK6303790.1"/>
    </source>
</evidence>
<dbReference type="SUPFAM" id="SSF81296">
    <property type="entry name" value="E set domains"/>
    <property type="match status" value="8"/>
</dbReference>
<evidence type="ECO:0000256" key="2">
    <source>
        <dbReference type="ARBA" id="ARBA00022737"/>
    </source>
</evidence>
<dbReference type="PANTHER" id="PTHR38537">
    <property type="entry name" value="JITTERBUG, ISOFORM N"/>
    <property type="match status" value="1"/>
</dbReference>
<evidence type="ECO:0000313" key="5">
    <source>
        <dbReference type="Proteomes" id="UP001356427"/>
    </source>
</evidence>
<reference evidence="4 5" key="1">
    <citation type="submission" date="2021-04" db="EMBL/GenBank/DDBJ databases">
        <authorList>
            <person name="De Guttry C."/>
            <person name="Zahm M."/>
            <person name="Klopp C."/>
            <person name="Cabau C."/>
            <person name="Louis A."/>
            <person name="Berthelot C."/>
            <person name="Parey E."/>
            <person name="Roest Crollius H."/>
            <person name="Montfort J."/>
            <person name="Robinson-Rechavi M."/>
            <person name="Bucao C."/>
            <person name="Bouchez O."/>
            <person name="Gislard M."/>
            <person name="Lluch J."/>
            <person name="Milhes M."/>
            <person name="Lampietro C."/>
            <person name="Lopez Roques C."/>
            <person name="Donnadieu C."/>
            <person name="Braasch I."/>
            <person name="Desvignes T."/>
            <person name="Postlethwait J."/>
            <person name="Bobe J."/>
            <person name="Wedekind C."/>
            <person name="Guiguen Y."/>
        </authorList>
    </citation>
    <scope>NUCLEOTIDE SEQUENCE [LARGE SCALE GENOMIC DNA]</scope>
    <source>
        <strain evidence="4">Cs_M1</strain>
        <tissue evidence="4">Blood</tissue>
    </source>
</reference>
<protein>
    <submittedName>
        <fullName evidence="4">Uncharacterized protein</fullName>
    </submittedName>
</protein>
<dbReference type="InterPro" id="IPR013783">
    <property type="entry name" value="Ig-like_fold"/>
</dbReference>
<feature type="repeat" description="Filamin" evidence="3">
    <location>
        <begin position="707"/>
        <end position="791"/>
    </location>
</feature>
<comment type="caution">
    <text evidence="4">The sequence shown here is derived from an EMBL/GenBank/DDBJ whole genome shotgun (WGS) entry which is preliminary data.</text>
</comment>
<dbReference type="InterPro" id="IPR001298">
    <property type="entry name" value="Filamin/ABP280_rpt"/>
</dbReference>
<feature type="repeat" description="Filamin" evidence="3">
    <location>
        <begin position="296"/>
        <end position="377"/>
    </location>
</feature>
<gene>
    <name evidence="4" type="ORF">J4Q44_G00262440</name>
</gene>
<name>A0AAN8LD05_9TELE</name>
<dbReference type="InterPro" id="IPR044801">
    <property type="entry name" value="Filamin"/>
</dbReference>
<organism evidence="4 5">
    <name type="scientific">Coregonus suidteri</name>
    <dbReference type="NCBI Taxonomy" id="861788"/>
    <lineage>
        <taxon>Eukaryota</taxon>
        <taxon>Metazoa</taxon>
        <taxon>Chordata</taxon>
        <taxon>Craniata</taxon>
        <taxon>Vertebrata</taxon>
        <taxon>Euteleostomi</taxon>
        <taxon>Actinopterygii</taxon>
        <taxon>Neopterygii</taxon>
        <taxon>Teleostei</taxon>
        <taxon>Protacanthopterygii</taxon>
        <taxon>Salmoniformes</taxon>
        <taxon>Salmonidae</taxon>
        <taxon>Coregoninae</taxon>
        <taxon>Coregonus</taxon>
    </lineage>
</organism>
<comment type="similarity">
    <text evidence="1">Belongs to the filamin family.</text>
</comment>
<sequence>MGMEPSQWPTPLPMEGPHSLVVKYADEDEFCSPFNLHVKPSNDANKLKVSTPVLESGVCAKIPQTFTIDYSKTGEVPEAVAVMTTSGKMELLDVTDNGDGTYLVAYSPSMEGSHSLVVKYVDEDEFCSLSNFQVLPTNQANKLKVSGLESGICVKTPQTFTIDCSKTGEAPESVAVMTPSGKMELVEVTDNGDGTYSVAYSPSMEGPHSLVVKYADENEFSRLQTMTWTQDVMGSSPNGSKKLLTEMASLRAPADVTDNRDGTVTLMYDPTEEGLHQMHIKVDGTALPESPLQFYVNNASNSDTMAHGAGLVYSMTNKIAAFTIFNKDSTHCKLDISLEGPSKAEIRLMNNTVSGDYSILVRHNNEHITGSPFTARIAMAGEGLDVSCLLKRQPDRHIGISFIPKELEITDPRRVKVFGPGLVTGRTFEMSDFVVDTRDAGYGGLTLAIEGPSTVEVQTEEMEDGFCVISFCPTEPGAYTLSVKFAEEHVPGSQFTAEVTESGYVRESITHFQGAATIASVGNAWTPSTYLPMSPSGAIEEADVTGSVSFVPSEMGVHAVSVRYKGQQIPGSPYQYTVGPLGEGGPENVQAWGLGLQSAEASIPADFSIWTREAGARSLSVTMEGPGQAELTFEDREDGSCGISYVALEPGDYEVSVKFDDKHIQDSPYLVPVYGPAGDDASGSGQTKGNLMRRVINGCLASSLWSSFQSDACKVVSSGPGLNEACLGRRNIFNVDCSKAGINLFLVGMHGPTMPCEEVSIKHLGKETGSYILAVKLEEEHIPGSPPFNVIAS</sequence>
<feature type="repeat" description="Filamin" evidence="3">
    <location>
        <begin position="236"/>
        <end position="296"/>
    </location>
</feature>
<dbReference type="Proteomes" id="UP001356427">
    <property type="component" value="Unassembled WGS sequence"/>
</dbReference>
<dbReference type="EMBL" id="JAGTTL010000024">
    <property type="protein sequence ID" value="KAK6303790.1"/>
    <property type="molecule type" value="Genomic_DNA"/>
</dbReference>
<proteinExistence type="inferred from homology"/>
<accession>A0AAN8LD05</accession>
<keyword evidence="5" id="KW-1185">Reference proteome</keyword>
<dbReference type="GO" id="GO:0030036">
    <property type="term" value="P:actin cytoskeleton organization"/>
    <property type="evidence" value="ECO:0007669"/>
    <property type="project" value="InterPro"/>
</dbReference>
<dbReference type="AlphaFoldDB" id="A0AAN8LD05"/>
<feature type="repeat" description="Filamin" evidence="3">
    <location>
        <begin position="39"/>
        <end position="136"/>
    </location>
</feature>
<dbReference type="Gene3D" id="2.60.40.10">
    <property type="entry name" value="Immunoglobulins"/>
    <property type="match status" value="9"/>
</dbReference>
<dbReference type="GO" id="GO:0051015">
    <property type="term" value="F:actin filament binding"/>
    <property type="evidence" value="ECO:0007669"/>
    <property type="project" value="InterPro"/>
</dbReference>
<evidence type="ECO:0000256" key="1">
    <source>
        <dbReference type="ARBA" id="ARBA00009238"/>
    </source>
</evidence>
<feature type="repeat" description="Filamin" evidence="3">
    <location>
        <begin position="540"/>
        <end position="578"/>
    </location>
</feature>
<feature type="repeat" description="Filamin" evidence="3">
    <location>
        <begin position="407"/>
        <end position="499"/>
    </location>
</feature>
<dbReference type="FunFam" id="2.60.40.10:FF:000140">
    <property type="entry name" value="FiLamiN (Actin binding protein) homolog"/>
    <property type="match status" value="1"/>
</dbReference>
<dbReference type="Pfam" id="PF00630">
    <property type="entry name" value="Filamin"/>
    <property type="match status" value="6"/>
</dbReference>